<dbReference type="InterPro" id="IPR000219">
    <property type="entry name" value="DH_dom"/>
</dbReference>
<evidence type="ECO:0008006" key="6">
    <source>
        <dbReference type="Google" id="ProtNLM"/>
    </source>
</evidence>
<dbReference type="GO" id="GO:0005737">
    <property type="term" value="C:cytoplasm"/>
    <property type="evidence" value="ECO:0007669"/>
    <property type="project" value="TreeGrafter"/>
</dbReference>
<dbReference type="GO" id="GO:0007411">
    <property type="term" value="P:axon guidance"/>
    <property type="evidence" value="ECO:0007669"/>
    <property type="project" value="TreeGrafter"/>
</dbReference>
<evidence type="ECO:0000259" key="3">
    <source>
        <dbReference type="PROSITE" id="PS50010"/>
    </source>
</evidence>
<dbReference type="GO" id="GO:0005085">
    <property type="term" value="F:guanyl-nucleotide exchange factor activity"/>
    <property type="evidence" value="ECO:0007669"/>
    <property type="project" value="UniProtKB-KW"/>
</dbReference>
<dbReference type="InterPro" id="IPR035899">
    <property type="entry name" value="DBL_dom_sf"/>
</dbReference>
<dbReference type="PROSITE" id="PS50010">
    <property type="entry name" value="DH_2"/>
    <property type="match status" value="1"/>
</dbReference>
<dbReference type="InterPro" id="IPR055251">
    <property type="entry name" value="SOS1_NGEF_PH"/>
</dbReference>
<dbReference type="SMART" id="SM00233">
    <property type="entry name" value="PH"/>
    <property type="match status" value="1"/>
</dbReference>
<proteinExistence type="predicted"/>
<dbReference type="VEuPathDB" id="VectorBase:SCAU013000"/>
<dbReference type="SUPFAM" id="SSF50729">
    <property type="entry name" value="PH domain-like"/>
    <property type="match status" value="1"/>
</dbReference>
<accession>A0A1I8Q1G8</accession>
<protein>
    <recommendedName>
        <fullName evidence="6">DH domain-containing protein</fullName>
    </recommendedName>
</protein>
<dbReference type="PANTHER" id="PTHR22826:SF106">
    <property type="entry name" value="TRIO, ISOFORM A"/>
    <property type="match status" value="1"/>
</dbReference>
<keyword evidence="1" id="KW-0344">Guanine-nucleotide releasing factor</keyword>
<dbReference type="GO" id="GO:0019898">
    <property type="term" value="C:extrinsic component of membrane"/>
    <property type="evidence" value="ECO:0007669"/>
    <property type="project" value="TreeGrafter"/>
</dbReference>
<dbReference type="KEGG" id="scac:106096316"/>
<dbReference type="OrthoDB" id="10256089at2759"/>
<dbReference type="AlphaFoldDB" id="A0A1I8Q1G8"/>
<dbReference type="PANTHER" id="PTHR22826">
    <property type="entry name" value="RHO GUANINE EXCHANGE FACTOR-RELATED"/>
    <property type="match status" value="1"/>
</dbReference>
<keyword evidence="5" id="KW-1185">Reference proteome</keyword>
<evidence type="ECO:0000313" key="5">
    <source>
        <dbReference type="Proteomes" id="UP000095300"/>
    </source>
</evidence>
<dbReference type="Pfam" id="PF00621">
    <property type="entry name" value="RhoGEF"/>
    <property type="match status" value="1"/>
</dbReference>
<dbReference type="STRING" id="35570.A0A1I8Q1G8"/>
<dbReference type="SMART" id="SM00325">
    <property type="entry name" value="RhoGEF"/>
    <property type="match status" value="1"/>
</dbReference>
<dbReference type="Proteomes" id="UP000095300">
    <property type="component" value="Unassembled WGS sequence"/>
</dbReference>
<dbReference type="Pfam" id="PF22697">
    <property type="entry name" value="SOS1_NGEF_PH"/>
    <property type="match status" value="1"/>
</dbReference>
<organism evidence="4 5">
    <name type="scientific">Stomoxys calcitrans</name>
    <name type="common">Stable fly</name>
    <name type="synonym">Conops calcitrans</name>
    <dbReference type="NCBI Taxonomy" id="35570"/>
    <lineage>
        <taxon>Eukaryota</taxon>
        <taxon>Metazoa</taxon>
        <taxon>Ecdysozoa</taxon>
        <taxon>Arthropoda</taxon>
        <taxon>Hexapoda</taxon>
        <taxon>Insecta</taxon>
        <taxon>Pterygota</taxon>
        <taxon>Neoptera</taxon>
        <taxon>Endopterygota</taxon>
        <taxon>Diptera</taxon>
        <taxon>Brachycera</taxon>
        <taxon>Muscomorpha</taxon>
        <taxon>Muscoidea</taxon>
        <taxon>Muscidae</taxon>
        <taxon>Stomoxys</taxon>
    </lineage>
</organism>
<dbReference type="Gene3D" id="2.30.29.30">
    <property type="entry name" value="Pleckstrin-homology domain (PH domain)/Phosphotyrosine-binding domain (PTB)"/>
    <property type="match status" value="1"/>
</dbReference>
<feature type="domain" description="DH" evidence="3">
    <location>
        <begin position="14"/>
        <end position="194"/>
    </location>
</feature>
<dbReference type="InterPro" id="IPR011993">
    <property type="entry name" value="PH-like_dom_sf"/>
</dbReference>
<feature type="domain" description="PH" evidence="2">
    <location>
        <begin position="206"/>
        <end position="313"/>
    </location>
</feature>
<evidence type="ECO:0000313" key="4">
    <source>
        <dbReference type="EnsemblMetazoa" id="SCAU013000-PA"/>
    </source>
</evidence>
<sequence length="333" mass="39621">MSYKLERTPNTLRILETLLTELIDSEETYIEKLSLIIRYLEEFRKKKPQVPVPDDLRSYKGLFVFCNVEDIYRWHKEVFMLSLVKYRQCSSQLGNAFVSSETHFHMYCKYCNNVPIAEFIVTEHLEYFNQLSQAFGHKPGELLELLKIPTLRLAEYRILLSRIAEHLKMLEADWESVNDAYNMIEKIFKHTTDFNALEGMKNYEDNIYEHGKLIFHNYLTCKYEGKTRRHYVILFKRLLVFADKQETRDKNAMPSYTYRLQIPMNKLILKELPGHKFTLRSTDPQCEDLCIVCNGESDQLHYLWLQQIKSQLKMQTDLIAALQNPTAQYERQL</sequence>
<dbReference type="InterPro" id="IPR001849">
    <property type="entry name" value="PH_domain"/>
</dbReference>
<dbReference type="SUPFAM" id="SSF48065">
    <property type="entry name" value="DBL homology domain (DH-domain)"/>
    <property type="match status" value="1"/>
</dbReference>
<gene>
    <name evidence="4" type="primary">106096316</name>
</gene>
<dbReference type="EnsemblMetazoa" id="SCAU013000-RA">
    <property type="protein sequence ID" value="SCAU013000-PA"/>
    <property type="gene ID" value="SCAU013000"/>
</dbReference>
<evidence type="ECO:0000256" key="1">
    <source>
        <dbReference type="ARBA" id="ARBA00022658"/>
    </source>
</evidence>
<dbReference type="PROSITE" id="PS50003">
    <property type="entry name" value="PH_DOMAIN"/>
    <property type="match status" value="1"/>
</dbReference>
<dbReference type="InterPro" id="IPR051336">
    <property type="entry name" value="RhoGEF_Guanine_NuclExch_SF"/>
</dbReference>
<name>A0A1I8Q1G8_STOCA</name>
<evidence type="ECO:0000259" key="2">
    <source>
        <dbReference type="PROSITE" id="PS50003"/>
    </source>
</evidence>
<dbReference type="Gene3D" id="1.20.900.10">
    <property type="entry name" value="Dbl homology (DH) domain"/>
    <property type="match status" value="1"/>
</dbReference>
<reference evidence="4" key="1">
    <citation type="submission" date="2020-05" db="UniProtKB">
        <authorList>
            <consortium name="EnsemblMetazoa"/>
        </authorList>
    </citation>
    <scope>IDENTIFICATION</scope>
    <source>
        <strain evidence="4">USDA</strain>
    </source>
</reference>